<dbReference type="OrthoDB" id="5458797at2"/>
<dbReference type="STRING" id="1121455.SAMN02745728_02347"/>
<evidence type="ECO:0000313" key="2">
    <source>
        <dbReference type="EMBL" id="SHN72752.1"/>
    </source>
</evidence>
<reference evidence="2 3" key="1">
    <citation type="submission" date="2016-12" db="EMBL/GenBank/DDBJ databases">
        <authorList>
            <person name="Song W.-J."/>
            <person name="Kurnit D.M."/>
        </authorList>
    </citation>
    <scope>NUCLEOTIDE SEQUENCE [LARGE SCALE GENOMIC DNA]</scope>
    <source>
        <strain evidence="2 3">DSM 11393</strain>
    </source>
</reference>
<dbReference type="RefSeq" id="WP_072698008.1">
    <property type="nucleotide sequence ID" value="NZ_FRDI01000018.1"/>
</dbReference>
<name>A0A1M7TPT6_9BACT</name>
<sequence>MFKPNIKYTQEYRGYKIMANEQLKCNKKILDTVINQIETSTAKHNKVFVVNFSLTYPQTQISSTNNKDITIFMDRFTKYLEKDKKIIDYTWVREQNTSKNHHYHVMPTLNGNKIQNQHGIMKEATRIWEEVISSEASGLVDYSSTPHMLRKDDPAYQEKLENCILHASYLAKENTKGNNPKRVRSYGCSR</sequence>
<protein>
    <recommendedName>
        <fullName evidence="1">YagK/YfjJ C-terminal domain-containing protein</fullName>
    </recommendedName>
</protein>
<dbReference type="EMBL" id="FRDI01000018">
    <property type="protein sequence ID" value="SHN72752.1"/>
    <property type="molecule type" value="Genomic_DNA"/>
</dbReference>
<dbReference type="AlphaFoldDB" id="A0A1M7TPT6"/>
<proteinExistence type="predicted"/>
<keyword evidence="3" id="KW-1185">Reference proteome</keyword>
<feature type="domain" description="YagK/YfjJ C-terminal" evidence="1">
    <location>
        <begin position="43"/>
        <end position="189"/>
    </location>
</feature>
<evidence type="ECO:0000313" key="3">
    <source>
        <dbReference type="Proteomes" id="UP000186469"/>
    </source>
</evidence>
<dbReference type="Proteomes" id="UP000186469">
    <property type="component" value="Unassembled WGS sequence"/>
</dbReference>
<evidence type="ECO:0000259" key="1">
    <source>
        <dbReference type="Pfam" id="PF11726"/>
    </source>
</evidence>
<organism evidence="2 3">
    <name type="scientific">Desulfovibrio litoralis DSM 11393</name>
    <dbReference type="NCBI Taxonomy" id="1121455"/>
    <lineage>
        <taxon>Bacteria</taxon>
        <taxon>Pseudomonadati</taxon>
        <taxon>Thermodesulfobacteriota</taxon>
        <taxon>Desulfovibrionia</taxon>
        <taxon>Desulfovibrionales</taxon>
        <taxon>Desulfovibrionaceae</taxon>
        <taxon>Desulfovibrio</taxon>
    </lineage>
</organism>
<accession>A0A1M7TPT6</accession>
<dbReference type="InterPro" id="IPR057271">
    <property type="entry name" value="YagK_YfjJ_C"/>
</dbReference>
<dbReference type="Pfam" id="PF11726">
    <property type="entry name" value="YagK_YfjJ_C"/>
    <property type="match status" value="1"/>
</dbReference>
<gene>
    <name evidence="2" type="ORF">SAMN02745728_02347</name>
</gene>